<organism evidence="4 5">
    <name type="scientific">Arcobacter lacus</name>
    <dbReference type="NCBI Taxonomy" id="1912876"/>
    <lineage>
        <taxon>Bacteria</taxon>
        <taxon>Pseudomonadati</taxon>
        <taxon>Campylobacterota</taxon>
        <taxon>Epsilonproteobacteria</taxon>
        <taxon>Campylobacterales</taxon>
        <taxon>Arcobacteraceae</taxon>
        <taxon>Arcobacter</taxon>
    </lineage>
</organism>
<evidence type="ECO:0000256" key="1">
    <source>
        <dbReference type="ARBA" id="ARBA00023002"/>
    </source>
</evidence>
<accession>A0ABX5JGD7</accession>
<dbReference type="Pfam" id="PF01855">
    <property type="entry name" value="POR_N"/>
    <property type="match status" value="1"/>
</dbReference>
<evidence type="ECO:0000259" key="2">
    <source>
        <dbReference type="Pfam" id="PF01855"/>
    </source>
</evidence>
<dbReference type="Gene3D" id="3.40.50.920">
    <property type="match status" value="1"/>
</dbReference>
<evidence type="ECO:0000313" key="5">
    <source>
        <dbReference type="Proteomes" id="UP000251311"/>
    </source>
</evidence>
<proteinExistence type="predicted"/>
<dbReference type="NCBIfam" id="NF006412">
    <property type="entry name" value="PRK08659.1"/>
    <property type="match status" value="1"/>
</dbReference>
<dbReference type="InterPro" id="IPR002880">
    <property type="entry name" value="Pyrv_Fd/Flavodoxin_OxRdtase_N"/>
</dbReference>
<feature type="domain" description="Pyruvate flavodoxin/ferredoxin oxidoreductase pyrimidine binding" evidence="2">
    <location>
        <begin position="16"/>
        <end position="244"/>
    </location>
</feature>
<dbReference type="CDD" id="cd07034">
    <property type="entry name" value="TPP_PYR_PFOR_IOR-alpha_like"/>
    <property type="match status" value="1"/>
</dbReference>
<dbReference type="SUPFAM" id="SSF52922">
    <property type="entry name" value="TK C-terminal domain-like"/>
    <property type="match status" value="1"/>
</dbReference>
<protein>
    <submittedName>
        <fullName evidence="4">2-oxoglutarate synthase subunit alpha</fullName>
    </submittedName>
</protein>
<keyword evidence="1" id="KW-0560">Oxidoreductase</keyword>
<dbReference type="Pfam" id="PF17147">
    <property type="entry name" value="PFOR_II"/>
    <property type="match status" value="1"/>
</dbReference>
<dbReference type="PANTHER" id="PTHR32154">
    <property type="entry name" value="PYRUVATE-FLAVODOXIN OXIDOREDUCTASE-RELATED"/>
    <property type="match status" value="1"/>
</dbReference>
<gene>
    <name evidence="4" type="ORF">B0175_05585</name>
</gene>
<name>A0ABX5JGD7_9BACT</name>
<reference evidence="4 5" key="1">
    <citation type="submission" date="2017-02" db="EMBL/GenBank/DDBJ databases">
        <title>Arcobacter lacus sp. nov., a new species isolated from reclaimed water.</title>
        <authorList>
            <person name="Figueras M.J."/>
            <person name="Perez-Cataluna A."/>
            <person name="Salas-Masso N."/>
        </authorList>
    </citation>
    <scope>NUCLEOTIDE SEQUENCE [LARGE SCALE GENOMIC DNA]</scope>
    <source>
        <strain evidence="4 5">RW43-9</strain>
    </source>
</reference>
<dbReference type="InterPro" id="IPR033412">
    <property type="entry name" value="PFOR_II"/>
</dbReference>
<keyword evidence="5" id="KW-1185">Reference proteome</keyword>
<comment type="caution">
    <text evidence="4">The sequence shown here is derived from an EMBL/GenBank/DDBJ whole genome shotgun (WGS) entry which is preliminary data.</text>
</comment>
<evidence type="ECO:0000313" key="4">
    <source>
        <dbReference type="EMBL" id="PUE66177.1"/>
    </source>
</evidence>
<evidence type="ECO:0000259" key="3">
    <source>
        <dbReference type="Pfam" id="PF17147"/>
    </source>
</evidence>
<dbReference type="RefSeq" id="WP_108527663.1">
    <property type="nucleotide sequence ID" value="NZ_MUXF01000010.1"/>
</dbReference>
<dbReference type="InterPro" id="IPR029061">
    <property type="entry name" value="THDP-binding"/>
</dbReference>
<feature type="domain" description="Pyruvate:ferredoxin oxidoreductase core" evidence="3">
    <location>
        <begin position="276"/>
        <end position="366"/>
    </location>
</feature>
<dbReference type="InterPro" id="IPR009014">
    <property type="entry name" value="Transketo_C/PFOR_II"/>
</dbReference>
<dbReference type="SUPFAM" id="SSF52518">
    <property type="entry name" value="Thiamin diphosphate-binding fold (THDP-binding)"/>
    <property type="match status" value="1"/>
</dbReference>
<dbReference type="Gene3D" id="3.40.50.970">
    <property type="match status" value="1"/>
</dbReference>
<dbReference type="Proteomes" id="UP000251311">
    <property type="component" value="Unassembled WGS sequence"/>
</dbReference>
<dbReference type="InterPro" id="IPR050722">
    <property type="entry name" value="Pyruvate:ferred/Flavod_OxRd"/>
</dbReference>
<dbReference type="NCBIfam" id="NF007206">
    <property type="entry name" value="PRK09627.1"/>
    <property type="match status" value="1"/>
</dbReference>
<dbReference type="EMBL" id="MUXF01000010">
    <property type="protein sequence ID" value="PUE66177.1"/>
    <property type="molecule type" value="Genomic_DNA"/>
</dbReference>
<dbReference type="PANTHER" id="PTHR32154:SF14">
    <property type="entry name" value="2-OXOGLUTARATE SYNTHASE SUBUNIT KORA"/>
    <property type="match status" value="1"/>
</dbReference>
<sequence length="376" mass="41257">MARELITTGNELAAKAAIDSKCEFFGGYPITPSSEIMHVLSSALPARGGVSIQMEDEISGICTALGAAMSGKRALTASSGPGISLKAENLGVGYISEVPLVVINVMRGGPSTGLPTRVSQGDILQARNPTHGDVKSITLVPGNLSECYTEVVRAFNLADRFMQPVFVLLDETIGHMSGKAVIPDLEEVENNRVYRKRFDGDKKDYKPYGVGEDEPAVLNPMFEGYRYHFTGLHHGPTGHPTEDALVCDALMKRLFKKVDAHLDELELNEEYMLDDADIMIIAYGSVSLGVTEAINRLRKEGIKVGMFRPKTIWPSPAKRIKELMNKFKKVLVAELNMGQFALEVQRVSLRDDFDTLFKANGRPLSPLEIIEKVKGM</sequence>